<feature type="compositionally biased region" description="Basic and acidic residues" evidence="1">
    <location>
        <begin position="174"/>
        <end position="189"/>
    </location>
</feature>
<reference evidence="2 3" key="1">
    <citation type="submission" date="2015-04" db="EMBL/GenBank/DDBJ databases">
        <title>Lasius niger genome sequencing.</title>
        <authorList>
            <person name="Konorov E.A."/>
            <person name="Nikitin M.A."/>
            <person name="Kirill M.V."/>
            <person name="Chang P."/>
        </authorList>
    </citation>
    <scope>NUCLEOTIDE SEQUENCE [LARGE SCALE GENOMIC DNA]</scope>
    <source>
        <tissue evidence="2">Whole</tissue>
    </source>
</reference>
<name>A0A0J7K0P8_LASNI</name>
<sequence>MFNRKIRVRLDLIKPSKPKSNYNRVNSEKTTVDFKNKQRIAARNYSGTKKWLFGRVIKRTGKLHYEIALDDGRIWRRHVNQLRIIGENIRRELSKEKDKHTGEELDYYSEPEMQINIFQRHTGQVQQEPESDNESIDESTELPNQDTSANPQLEQEAPDRPKRSVKPPAYLQDYVRDSEPGNSLDKGKC</sequence>
<dbReference type="OrthoDB" id="7551416at2759"/>
<gene>
    <name evidence="2" type="ORF">RF55_19218</name>
</gene>
<dbReference type="STRING" id="67767.A0A0J7K0P8"/>
<accession>A0A0J7K0P8</accession>
<organism evidence="2 3">
    <name type="scientific">Lasius niger</name>
    <name type="common">Black garden ant</name>
    <dbReference type="NCBI Taxonomy" id="67767"/>
    <lineage>
        <taxon>Eukaryota</taxon>
        <taxon>Metazoa</taxon>
        <taxon>Ecdysozoa</taxon>
        <taxon>Arthropoda</taxon>
        <taxon>Hexapoda</taxon>
        <taxon>Insecta</taxon>
        <taxon>Pterygota</taxon>
        <taxon>Neoptera</taxon>
        <taxon>Endopterygota</taxon>
        <taxon>Hymenoptera</taxon>
        <taxon>Apocrita</taxon>
        <taxon>Aculeata</taxon>
        <taxon>Formicoidea</taxon>
        <taxon>Formicidae</taxon>
        <taxon>Formicinae</taxon>
        <taxon>Lasius</taxon>
        <taxon>Lasius</taxon>
    </lineage>
</organism>
<evidence type="ECO:0000313" key="2">
    <source>
        <dbReference type="EMBL" id="KMQ83741.1"/>
    </source>
</evidence>
<evidence type="ECO:0000313" key="3">
    <source>
        <dbReference type="Proteomes" id="UP000036403"/>
    </source>
</evidence>
<evidence type="ECO:0000256" key="1">
    <source>
        <dbReference type="SAM" id="MobiDB-lite"/>
    </source>
</evidence>
<dbReference type="Proteomes" id="UP000036403">
    <property type="component" value="Unassembled WGS sequence"/>
</dbReference>
<proteinExistence type="predicted"/>
<dbReference type="PaxDb" id="67767-A0A0J7K0P8"/>
<dbReference type="AlphaFoldDB" id="A0A0J7K0P8"/>
<feature type="compositionally biased region" description="Acidic residues" evidence="1">
    <location>
        <begin position="129"/>
        <end position="140"/>
    </location>
</feature>
<protein>
    <submittedName>
        <fullName evidence="2">Uncharacterized protein</fullName>
    </submittedName>
</protein>
<keyword evidence="3" id="KW-1185">Reference proteome</keyword>
<dbReference type="EMBL" id="LBMM01018607">
    <property type="protein sequence ID" value="KMQ83741.1"/>
    <property type="molecule type" value="Genomic_DNA"/>
</dbReference>
<comment type="caution">
    <text evidence="2">The sequence shown here is derived from an EMBL/GenBank/DDBJ whole genome shotgun (WGS) entry which is preliminary data.</text>
</comment>
<feature type="region of interest" description="Disordered" evidence="1">
    <location>
        <begin position="122"/>
        <end position="189"/>
    </location>
</feature>
<feature type="compositionally biased region" description="Polar residues" evidence="1">
    <location>
        <begin position="141"/>
        <end position="153"/>
    </location>
</feature>